<proteinExistence type="predicted"/>
<sequence>MNELEREVIPLVQEDIIISKRQLETGRVRVRTEVQWHTEHARADLFRDHVEVERVPVGREVESVPPVREDGDTVVIPVVEEVLVVEKRLVLKEEVRLKRVRAVEHVDEPVRLRVMEAVVERESSSPDTRKEDL</sequence>
<comment type="caution">
    <text evidence="2">The sequence shown here is derived from an EMBL/GenBank/DDBJ whole genome shotgun (WGS) entry which is preliminary data.</text>
</comment>
<protein>
    <recommendedName>
        <fullName evidence="1">DUF2382 domain-containing protein</fullName>
    </recommendedName>
</protein>
<dbReference type="Pfam" id="PF09557">
    <property type="entry name" value="DUF2382"/>
    <property type="match status" value="1"/>
</dbReference>
<feature type="domain" description="DUF2382" evidence="1">
    <location>
        <begin position="9"/>
        <end position="113"/>
    </location>
</feature>
<gene>
    <name evidence="2" type="ORF">CKY28_10840</name>
</gene>
<name>A0A2A2SFS1_9SPHN</name>
<reference evidence="3" key="1">
    <citation type="submission" date="2017-09" db="EMBL/GenBank/DDBJ databases">
        <authorList>
            <person name="Feng G."/>
            <person name="Zhu H."/>
        </authorList>
    </citation>
    <scope>NUCLEOTIDE SEQUENCE [LARGE SCALE GENOMIC DNA]</scope>
    <source>
        <strain evidence="3">1PNM-20</strain>
    </source>
</reference>
<dbReference type="RefSeq" id="WP_095998320.1">
    <property type="nucleotide sequence ID" value="NZ_NSLI01000003.1"/>
</dbReference>
<organism evidence="2 3">
    <name type="scientific">Sphingomonas lenta</name>
    <dbReference type="NCBI Taxonomy" id="1141887"/>
    <lineage>
        <taxon>Bacteria</taxon>
        <taxon>Pseudomonadati</taxon>
        <taxon>Pseudomonadota</taxon>
        <taxon>Alphaproteobacteria</taxon>
        <taxon>Sphingomonadales</taxon>
        <taxon>Sphingomonadaceae</taxon>
        <taxon>Sphingomonas</taxon>
    </lineage>
</organism>
<dbReference type="InterPro" id="IPR019060">
    <property type="entry name" value="DUF2382"/>
</dbReference>
<keyword evidence="3" id="KW-1185">Reference proteome</keyword>
<evidence type="ECO:0000259" key="1">
    <source>
        <dbReference type="Pfam" id="PF09557"/>
    </source>
</evidence>
<evidence type="ECO:0000313" key="3">
    <source>
        <dbReference type="Proteomes" id="UP000218151"/>
    </source>
</evidence>
<evidence type="ECO:0000313" key="2">
    <source>
        <dbReference type="EMBL" id="PAX08078.1"/>
    </source>
</evidence>
<accession>A0A2A2SFS1</accession>
<dbReference type="Proteomes" id="UP000218151">
    <property type="component" value="Unassembled WGS sequence"/>
</dbReference>
<dbReference type="AlphaFoldDB" id="A0A2A2SFS1"/>
<dbReference type="EMBL" id="NSLI01000003">
    <property type="protein sequence ID" value="PAX08078.1"/>
    <property type="molecule type" value="Genomic_DNA"/>
</dbReference>